<evidence type="ECO:0000313" key="11">
    <source>
        <dbReference type="EMBL" id="AVO38135.1"/>
    </source>
</evidence>
<dbReference type="Gene3D" id="3.30.420.40">
    <property type="match status" value="2"/>
</dbReference>
<dbReference type="PROSITE" id="PS01076">
    <property type="entry name" value="ACETATE_KINASE_2"/>
    <property type="match status" value="1"/>
</dbReference>
<dbReference type="GO" id="GO:0005524">
    <property type="term" value="F:ATP binding"/>
    <property type="evidence" value="ECO:0007669"/>
    <property type="project" value="UniProtKB-KW"/>
</dbReference>
<dbReference type="PROSITE" id="PS01075">
    <property type="entry name" value="ACETATE_KINASE_1"/>
    <property type="match status" value="1"/>
</dbReference>
<dbReference type="NCBIfam" id="TIGR00016">
    <property type="entry name" value="ackA"/>
    <property type="match status" value="1"/>
</dbReference>
<keyword evidence="2 9" id="KW-0963">Cytoplasm</keyword>
<dbReference type="Proteomes" id="UP000237655">
    <property type="component" value="Chromosome"/>
</dbReference>
<dbReference type="GO" id="GO:0006085">
    <property type="term" value="P:acetyl-CoA biosynthetic process"/>
    <property type="evidence" value="ECO:0007669"/>
    <property type="project" value="UniProtKB-UniRule"/>
</dbReference>
<dbReference type="InterPro" id="IPR000890">
    <property type="entry name" value="Aliphatic_acid_kin_short-chain"/>
</dbReference>
<dbReference type="InterPro" id="IPR043129">
    <property type="entry name" value="ATPase_NBD"/>
</dbReference>
<dbReference type="RefSeq" id="WP_106472450.1">
    <property type="nucleotide sequence ID" value="NZ_CP027665.1"/>
</dbReference>
<evidence type="ECO:0000256" key="10">
    <source>
        <dbReference type="RuleBase" id="RU003835"/>
    </source>
</evidence>
<dbReference type="InterPro" id="IPR004372">
    <property type="entry name" value="Ac/propionate_kinase"/>
</dbReference>
<feature type="binding site" evidence="9">
    <location>
        <begin position="317"/>
        <end position="321"/>
    </location>
    <ligand>
        <name>ATP</name>
        <dbReference type="ChEBI" id="CHEBI:30616"/>
    </ligand>
</feature>
<dbReference type="HAMAP" id="MF_00020">
    <property type="entry name" value="Acetate_kinase"/>
    <property type="match status" value="1"/>
</dbReference>
<proteinExistence type="inferred from homology"/>
<comment type="catalytic activity">
    <reaction evidence="9">
        <text>acetate + ATP = acetyl phosphate + ADP</text>
        <dbReference type="Rhea" id="RHEA:11352"/>
        <dbReference type="ChEBI" id="CHEBI:22191"/>
        <dbReference type="ChEBI" id="CHEBI:30089"/>
        <dbReference type="ChEBI" id="CHEBI:30616"/>
        <dbReference type="ChEBI" id="CHEBI:456216"/>
        <dbReference type="EC" id="2.7.2.1"/>
    </reaction>
</comment>
<evidence type="ECO:0000256" key="6">
    <source>
        <dbReference type="ARBA" id="ARBA00022777"/>
    </source>
</evidence>
<keyword evidence="12" id="KW-1185">Reference proteome</keyword>
<keyword evidence="6 9" id="KW-0418">Kinase</keyword>
<dbReference type="UniPathway" id="UPA00340">
    <property type="reaction ID" value="UER00458"/>
</dbReference>
<dbReference type="KEGG" id="thas:C6Y53_10730"/>
<evidence type="ECO:0000256" key="5">
    <source>
        <dbReference type="ARBA" id="ARBA00022741"/>
    </source>
</evidence>
<dbReference type="PRINTS" id="PR00471">
    <property type="entry name" value="ACETATEKNASE"/>
</dbReference>
<gene>
    <name evidence="9" type="primary">ackA</name>
    <name evidence="11" type="ORF">C6Y53_10730</name>
</gene>
<comment type="similarity">
    <text evidence="1 9 10">Belongs to the acetokinase family.</text>
</comment>
<sequence length="380" mass="39727">MTAILTLNAGSSSIKFGIYDTAPEPDLLMSGQVENLGPLARLELAGQSPAEIGPADHETAMAVILEAAGPVLAGRRVAGVGHRIVHGGKSFGAPMLLTPETLAQLRTLVPLAPLHQPQNLAAVAASQAAFPDAVQVGCFDTGFHKGHPFVNDAFALPRKFYDEGVRRYGFHGLSYDYITGVLRRDWPALAAGRVVIAHLGNGASMCAVQGGHSVGSSMGFSALDGLPMGTRCGQLDPGVLLYLMDQGLGRDEIARMLYHDSGLKGLSGISHDMRTLLRSDDPRAGEAIDYYVFRIRRELGAMAAVLGGLDGVVFTGGIGENAAPVRARVIEGMGFLGLDLDPAANDASATRIGTGATEILVIPTDEERVIARAVAAELAG</sequence>
<evidence type="ECO:0000256" key="4">
    <source>
        <dbReference type="ARBA" id="ARBA00022723"/>
    </source>
</evidence>
<dbReference type="AlphaFoldDB" id="A0A2S0MQH2"/>
<feature type="binding site" evidence="9">
    <location>
        <position position="15"/>
    </location>
    <ligand>
        <name>ATP</name>
        <dbReference type="ChEBI" id="CHEBI:30616"/>
    </ligand>
</feature>
<evidence type="ECO:0000313" key="12">
    <source>
        <dbReference type="Proteomes" id="UP000237655"/>
    </source>
</evidence>
<dbReference type="GO" id="GO:0005829">
    <property type="term" value="C:cytosol"/>
    <property type="evidence" value="ECO:0007669"/>
    <property type="project" value="TreeGrafter"/>
</dbReference>
<name>A0A2S0MQH2_9RHOB</name>
<dbReference type="PANTHER" id="PTHR21060:SF21">
    <property type="entry name" value="ACETATE KINASE"/>
    <property type="match status" value="1"/>
</dbReference>
<dbReference type="PANTHER" id="PTHR21060">
    <property type="entry name" value="ACETATE KINASE"/>
    <property type="match status" value="1"/>
</dbReference>
<dbReference type="EC" id="2.7.2.1" evidence="9"/>
<reference evidence="12" key="1">
    <citation type="submission" date="2018-03" db="EMBL/GenBank/DDBJ databases">
        <title>Genomic analysis of the strain SH-1 isolated from shrimp intestine.</title>
        <authorList>
            <person name="Kim Y.-S."/>
            <person name="Kim S.-E."/>
            <person name="Kim K.-H."/>
        </authorList>
    </citation>
    <scope>NUCLEOTIDE SEQUENCE [LARGE SCALE GENOMIC DNA]</scope>
    <source>
        <strain evidence="12">SH-1</strain>
    </source>
</reference>
<dbReference type="Pfam" id="PF00871">
    <property type="entry name" value="Acetate_kinase"/>
    <property type="match status" value="1"/>
</dbReference>
<feature type="binding site" evidence="9">
    <location>
        <begin position="272"/>
        <end position="274"/>
    </location>
    <ligand>
        <name>ATP</name>
        <dbReference type="ChEBI" id="CHEBI:30616"/>
    </ligand>
</feature>
<dbReference type="GO" id="GO:0006083">
    <property type="term" value="P:acetate metabolic process"/>
    <property type="evidence" value="ECO:0007669"/>
    <property type="project" value="TreeGrafter"/>
</dbReference>
<evidence type="ECO:0000256" key="3">
    <source>
        <dbReference type="ARBA" id="ARBA00022679"/>
    </source>
</evidence>
<evidence type="ECO:0000256" key="2">
    <source>
        <dbReference type="ARBA" id="ARBA00022490"/>
    </source>
</evidence>
<comment type="subunit">
    <text evidence="9">Homodimer.</text>
</comment>
<keyword evidence="7 9" id="KW-0067">ATP-binding</keyword>
<feature type="binding site" evidence="9">
    <location>
        <position position="83"/>
    </location>
    <ligand>
        <name>substrate</name>
    </ligand>
</feature>
<accession>A0A2S0MQH2</accession>
<dbReference type="InterPro" id="IPR023865">
    <property type="entry name" value="Aliphatic_acid_kinase_CS"/>
</dbReference>
<keyword evidence="5 9" id="KW-0547">Nucleotide-binding</keyword>
<organism evidence="11 12">
    <name type="scientific">Pukyongiella litopenaei</name>
    <dbReference type="NCBI Taxonomy" id="2605946"/>
    <lineage>
        <taxon>Bacteria</taxon>
        <taxon>Pseudomonadati</taxon>
        <taxon>Pseudomonadota</taxon>
        <taxon>Alphaproteobacteria</taxon>
        <taxon>Rhodobacterales</taxon>
        <taxon>Paracoccaceae</taxon>
        <taxon>Pukyongiella</taxon>
    </lineage>
</organism>
<evidence type="ECO:0000256" key="7">
    <source>
        <dbReference type="ARBA" id="ARBA00022840"/>
    </source>
</evidence>
<keyword evidence="4 9" id="KW-0479">Metal-binding</keyword>
<feature type="site" description="Transition state stabilizer" evidence="9">
    <location>
        <position position="171"/>
    </location>
</feature>
<feature type="site" description="Transition state stabilizer" evidence="9">
    <location>
        <position position="231"/>
    </location>
</feature>
<evidence type="ECO:0000256" key="1">
    <source>
        <dbReference type="ARBA" id="ARBA00008748"/>
    </source>
</evidence>
<feature type="binding site" evidence="9">
    <location>
        <position position="366"/>
    </location>
    <ligand>
        <name>Mg(2+)</name>
        <dbReference type="ChEBI" id="CHEBI:18420"/>
    </ligand>
</feature>
<feature type="binding site" evidence="9">
    <location>
        <position position="8"/>
    </location>
    <ligand>
        <name>Mg(2+)</name>
        <dbReference type="ChEBI" id="CHEBI:18420"/>
    </ligand>
</feature>
<feature type="binding site" evidence="9">
    <location>
        <begin position="198"/>
        <end position="202"/>
    </location>
    <ligand>
        <name>ATP</name>
        <dbReference type="ChEBI" id="CHEBI:30616"/>
    </ligand>
</feature>
<dbReference type="PIRSF" id="PIRSF000722">
    <property type="entry name" value="Acetate_prop_kin"/>
    <property type="match status" value="1"/>
</dbReference>
<dbReference type="GO" id="GO:0000287">
    <property type="term" value="F:magnesium ion binding"/>
    <property type="evidence" value="ECO:0007669"/>
    <property type="project" value="UniProtKB-UniRule"/>
</dbReference>
<dbReference type="SUPFAM" id="SSF53067">
    <property type="entry name" value="Actin-like ATPase domain"/>
    <property type="match status" value="2"/>
</dbReference>
<protein>
    <recommendedName>
        <fullName evidence="9">Acetate kinase</fullName>
        <ecNumber evidence="9">2.7.2.1</ecNumber>
    </recommendedName>
    <alternativeName>
        <fullName evidence="9">Acetokinase</fullName>
    </alternativeName>
</protein>
<keyword evidence="3 9" id="KW-0808">Transferase</keyword>
<feature type="active site" description="Proton donor/acceptor" evidence="9">
    <location>
        <position position="140"/>
    </location>
</feature>
<comment type="cofactor">
    <cofactor evidence="9">
        <name>Mg(2+)</name>
        <dbReference type="ChEBI" id="CHEBI:18420"/>
    </cofactor>
    <cofactor evidence="9">
        <name>Mn(2+)</name>
        <dbReference type="ChEBI" id="CHEBI:29035"/>
    </cofactor>
    <text evidence="9">Mg(2+). Can also accept Mn(2+).</text>
</comment>
<dbReference type="GO" id="GO:0008776">
    <property type="term" value="F:acetate kinase activity"/>
    <property type="evidence" value="ECO:0007669"/>
    <property type="project" value="UniProtKB-UniRule"/>
</dbReference>
<comment type="pathway">
    <text evidence="9">Metabolic intermediate biosynthesis; acetyl-CoA biosynthesis; acetyl-CoA from acetate: step 1/2.</text>
</comment>
<keyword evidence="8 9" id="KW-0460">Magnesium</keyword>
<evidence type="ECO:0000256" key="9">
    <source>
        <dbReference type="HAMAP-Rule" id="MF_00020"/>
    </source>
</evidence>
<comment type="subcellular location">
    <subcellularLocation>
        <location evidence="9">Cytoplasm</location>
    </subcellularLocation>
</comment>
<evidence type="ECO:0000256" key="8">
    <source>
        <dbReference type="ARBA" id="ARBA00022842"/>
    </source>
</evidence>
<comment type="function">
    <text evidence="9">Catalyzes the formation of acetyl phosphate from acetate and ATP. Can also catalyze the reverse reaction.</text>
</comment>
<dbReference type="EMBL" id="CP027665">
    <property type="protein sequence ID" value="AVO38135.1"/>
    <property type="molecule type" value="Genomic_DNA"/>
</dbReference>